<proteinExistence type="predicted"/>
<sequence length="110" mass="12472">LHDFLLLKTMYASLHIEINSHLVVYGSYDPKNLLVKRVSGELLTNFKNSDLIAVEGEYVVYYTDNNKQNLHIWTSKTPNLGPKTLQLGPVDYIRTHTVSGSLLVLSYLAH</sequence>
<dbReference type="EMBL" id="GEBQ01006010">
    <property type="protein sequence ID" value="JAT33967.1"/>
    <property type="molecule type" value="Transcribed_RNA"/>
</dbReference>
<feature type="non-terminal residue" evidence="1">
    <location>
        <position position="110"/>
    </location>
</feature>
<evidence type="ECO:0000313" key="1">
    <source>
        <dbReference type="EMBL" id="JAT33967.1"/>
    </source>
</evidence>
<organism evidence="1">
    <name type="scientific">Graphocephala atropunctata</name>
    <dbReference type="NCBI Taxonomy" id="36148"/>
    <lineage>
        <taxon>Eukaryota</taxon>
        <taxon>Metazoa</taxon>
        <taxon>Ecdysozoa</taxon>
        <taxon>Arthropoda</taxon>
        <taxon>Hexapoda</taxon>
        <taxon>Insecta</taxon>
        <taxon>Pterygota</taxon>
        <taxon>Neoptera</taxon>
        <taxon>Paraneoptera</taxon>
        <taxon>Hemiptera</taxon>
        <taxon>Auchenorrhyncha</taxon>
        <taxon>Membracoidea</taxon>
        <taxon>Cicadellidae</taxon>
        <taxon>Cicadellinae</taxon>
        <taxon>Cicadellini</taxon>
        <taxon>Graphocephala</taxon>
    </lineage>
</organism>
<protein>
    <submittedName>
        <fullName evidence="1">Uncharacterized protein</fullName>
    </submittedName>
</protein>
<feature type="non-terminal residue" evidence="1">
    <location>
        <position position="1"/>
    </location>
</feature>
<name>A0A1B6MDG0_9HEMI</name>
<dbReference type="AlphaFoldDB" id="A0A1B6MDG0"/>
<gene>
    <name evidence="1" type="ORF">g.49389</name>
</gene>
<reference evidence="1" key="1">
    <citation type="submission" date="2015-11" db="EMBL/GenBank/DDBJ databases">
        <title>De novo transcriptome assembly of four potential Pierce s Disease insect vectors from Arizona vineyards.</title>
        <authorList>
            <person name="Tassone E.E."/>
        </authorList>
    </citation>
    <scope>NUCLEOTIDE SEQUENCE</scope>
</reference>
<accession>A0A1B6MDG0</accession>